<name>A0A2S3H1G4_9POAL</name>
<dbReference type="AlphaFoldDB" id="A0A2S3H1G4"/>
<protein>
    <recommendedName>
        <fullName evidence="1">F-box domain-containing protein</fullName>
    </recommendedName>
</protein>
<sequence length="375" mass="41717">MKQSSCLGTAFQSCQKVPLGPSMYQSRVLPQDLINTLPEACIAEIFRHLENCKDRESCASVCWRWADILVSQRPDFWSPFSVHQAVHRCLHLSDVDDAKLVAAVVGIHSRDVVTDLDLRNGPCEAVFAGGPQLTDSAICFVTTACRNLKSVCLVNCLSLTNKAAWIIASNCPALENLMILQSSISDDDLSQVAKQCRNLKSLRIERSLSITEASLRALVQDAKRLESLALGSCPQIREDAILSLLMNQLYLDKLELKCMMAGESHWIGARQSSALNRHFRLFRQLSSLILVKCPGLQDLGMLKFARIHFRVLRHLVIDDCRGVTDRGLMWLVGDAMNPMKLKTIKLARFHFFTAAAAMKVMSLVCGTIESIILDS</sequence>
<dbReference type="PANTHER" id="PTHR13318:SF247">
    <property type="entry name" value="GH16156P"/>
    <property type="match status" value="1"/>
</dbReference>
<dbReference type="GO" id="GO:0031146">
    <property type="term" value="P:SCF-dependent proteasomal ubiquitin-dependent protein catabolic process"/>
    <property type="evidence" value="ECO:0007669"/>
    <property type="project" value="TreeGrafter"/>
</dbReference>
<gene>
    <name evidence="2" type="ORF">PAHAL_2G341300</name>
</gene>
<dbReference type="InterPro" id="IPR001810">
    <property type="entry name" value="F-box_dom"/>
</dbReference>
<evidence type="ECO:0000259" key="1">
    <source>
        <dbReference type="Pfam" id="PF12937"/>
    </source>
</evidence>
<dbReference type="SUPFAM" id="SSF52047">
    <property type="entry name" value="RNI-like"/>
    <property type="match status" value="1"/>
</dbReference>
<evidence type="ECO:0000313" key="2">
    <source>
        <dbReference type="EMBL" id="PAN13486.1"/>
    </source>
</evidence>
<feature type="domain" description="F-box" evidence="1">
    <location>
        <begin position="34"/>
        <end position="70"/>
    </location>
</feature>
<dbReference type="Proteomes" id="UP000243499">
    <property type="component" value="Chromosome 2"/>
</dbReference>
<dbReference type="Gene3D" id="1.20.1280.50">
    <property type="match status" value="1"/>
</dbReference>
<dbReference type="SMART" id="SM00367">
    <property type="entry name" value="LRR_CC"/>
    <property type="match status" value="6"/>
</dbReference>
<organism evidence="2">
    <name type="scientific">Panicum hallii</name>
    <dbReference type="NCBI Taxonomy" id="206008"/>
    <lineage>
        <taxon>Eukaryota</taxon>
        <taxon>Viridiplantae</taxon>
        <taxon>Streptophyta</taxon>
        <taxon>Embryophyta</taxon>
        <taxon>Tracheophyta</taxon>
        <taxon>Spermatophyta</taxon>
        <taxon>Magnoliopsida</taxon>
        <taxon>Liliopsida</taxon>
        <taxon>Poales</taxon>
        <taxon>Poaceae</taxon>
        <taxon>PACMAD clade</taxon>
        <taxon>Panicoideae</taxon>
        <taxon>Panicodae</taxon>
        <taxon>Paniceae</taxon>
        <taxon>Panicinae</taxon>
        <taxon>Panicum</taxon>
        <taxon>Panicum sect. Panicum</taxon>
    </lineage>
</organism>
<dbReference type="InterPro" id="IPR006553">
    <property type="entry name" value="Leu-rich_rpt_Cys-con_subtyp"/>
</dbReference>
<dbReference type="PANTHER" id="PTHR13318">
    <property type="entry name" value="PARTNER OF PAIRED, ISOFORM B-RELATED"/>
    <property type="match status" value="1"/>
</dbReference>
<dbReference type="Gene3D" id="3.80.10.10">
    <property type="entry name" value="Ribonuclease Inhibitor"/>
    <property type="match status" value="1"/>
</dbReference>
<dbReference type="Gramene" id="PAN13486">
    <property type="protein sequence ID" value="PAN13486"/>
    <property type="gene ID" value="PAHAL_2G341300"/>
</dbReference>
<dbReference type="Pfam" id="PF12937">
    <property type="entry name" value="F-box-like"/>
    <property type="match status" value="1"/>
</dbReference>
<dbReference type="InterPro" id="IPR032675">
    <property type="entry name" value="LRR_dom_sf"/>
</dbReference>
<dbReference type="InterPro" id="IPR036047">
    <property type="entry name" value="F-box-like_dom_sf"/>
</dbReference>
<reference evidence="2" key="1">
    <citation type="submission" date="2018-04" db="EMBL/GenBank/DDBJ databases">
        <title>WGS assembly of Panicum hallii.</title>
        <authorList>
            <person name="Lovell J."/>
            <person name="Jenkins J."/>
            <person name="Lowry D."/>
            <person name="Mamidi S."/>
            <person name="Sreedasyam A."/>
            <person name="Weng X."/>
            <person name="Barry K."/>
            <person name="Bonette J."/>
            <person name="Campitelli B."/>
            <person name="Daum C."/>
            <person name="Gordon S."/>
            <person name="Gould B."/>
            <person name="Lipzen A."/>
            <person name="Macqueen A."/>
            <person name="Palacio-Mejia J."/>
            <person name="Plott C."/>
            <person name="Shakirov E."/>
            <person name="Shu S."/>
            <person name="Yoshinaga Y."/>
            <person name="Zane M."/>
            <person name="Rokhsar D."/>
            <person name="Grimwood J."/>
            <person name="Schmutz J."/>
            <person name="Juenger T."/>
        </authorList>
    </citation>
    <scope>NUCLEOTIDE SEQUENCE [LARGE SCALE GENOMIC DNA]</scope>
    <source>
        <strain evidence="2">FIL2</strain>
    </source>
</reference>
<proteinExistence type="predicted"/>
<dbReference type="GO" id="GO:0019005">
    <property type="term" value="C:SCF ubiquitin ligase complex"/>
    <property type="evidence" value="ECO:0007669"/>
    <property type="project" value="TreeGrafter"/>
</dbReference>
<accession>A0A2S3H1G4</accession>
<dbReference type="EMBL" id="CM008047">
    <property type="protein sequence ID" value="PAN13486.1"/>
    <property type="molecule type" value="Genomic_DNA"/>
</dbReference>
<dbReference type="SUPFAM" id="SSF81383">
    <property type="entry name" value="F-box domain"/>
    <property type="match status" value="1"/>
</dbReference>